<dbReference type="InterPro" id="IPR000283">
    <property type="entry name" value="NADH_UbQ_OxRdtase_75kDa_su_CS"/>
</dbReference>
<dbReference type="AlphaFoldDB" id="A0AAE3VDE7"/>
<evidence type="ECO:0000313" key="17">
    <source>
        <dbReference type="EMBL" id="MDQ0288346.1"/>
    </source>
</evidence>
<dbReference type="SUPFAM" id="SSF53920">
    <property type="entry name" value="Fe-only hydrogenase"/>
    <property type="match status" value="1"/>
</dbReference>
<dbReference type="PROSITE" id="PS00641">
    <property type="entry name" value="COMPLEX1_75K_1"/>
    <property type="match status" value="1"/>
</dbReference>
<accession>A0AAE3VDE7</accession>
<dbReference type="Gene3D" id="3.30.70.20">
    <property type="match status" value="1"/>
</dbReference>
<evidence type="ECO:0000259" key="14">
    <source>
        <dbReference type="PROSITE" id="PS51085"/>
    </source>
</evidence>
<keyword evidence="5" id="KW-0001">2Fe-2S</keyword>
<feature type="domain" description="4Fe-4S ferredoxin-type" evidence="15">
    <location>
        <begin position="139"/>
        <end position="169"/>
    </location>
</feature>
<dbReference type="GO" id="GO:0051537">
    <property type="term" value="F:2 iron, 2 sulfur cluster binding"/>
    <property type="evidence" value="ECO:0007669"/>
    <property type="project" value="UniProtKB-KW"/>
</dbReference>
<dbReference type="InterPro" id="IPR004108">
    <property type="entry name" value="Fe_hydrogenase_lsu_C"/>
</dbReference>
<dbReference type="Proteomes" id="UP001238163">
    <property type="component" value="Unassembled WGS sequence"/>
</dbReference>
<dbReference type="InterPro" id="IPR050340">
    <property type="entry name" value="Cytosolic_Fe-S_CAF"/>
</dbReference>
<dbReference type="Gene3D" id="3.10.20.740">
    <property type="match status" value="1"/>
</dbReference>
<feature type="domain" description="2Fe-2S ferredoxin-type" evidence="14">
    <location>
        <begin position="3"/>
        <end position="80"/>
    </location>
</feature>
<evidence type="ECO:0000256" key="13">
    <source>
        <dbReference type="ARBA" id="ARBA00034078"/>
    </source>
</evidence>
<dbReference type="InterPro" id="IPR003149">
    <property type="entry name" value="Fe_hydrogenase_ssu"/>
</dbReference>
<feature type="domain" description="4Fe-4S ferredoxin-type" evidence="15">
    <location>
        <begin position="180"/>
        <end position="211"/>
    </location>
</feature>
<dbReference type="CDD" id="cd00207">
    <property type="entry name" value="fer2"/>
    <property type="match status" value="1"/>
</dbReference>
<dbReference type="PROSITE" id="PS00198">
    <property type="entry name" value="4FE4S_FER_1"/>
    <property type="match status" value="1"/>
</dbReference>
<evidence type="ECO:0000256" key="6">
    <source>
        <dbReference type="ARBA" id="ARBA00022723"/>
    </source>
</evidence>
<dbReference type="GO" id="GO:0005506">
    <property type="term" value="F:iron ion binding"/>
    <property type="evidence" value="ECO:0007669"/>
    <property type="project" value="InterPro"/>
</dbReference>
<dbReference type="GO" id="GO:0042773">
    <property type="term" value="P:ATP synthesis coupled electron transport"/>
    <property type="evidence" value="ECO:0007669"/>
    <property type="project" value="InterPro"/>
</dbReference>
<dbReference type="GO" id="GO:0008137">
    <property type="term" value="F:NADH dehydrogenase (ubiquinone) activity"/>
    <property type="evidence" value="ECO:0007669"/>
    <property type="project" value="InterPro"/>
</dbReference>
<dbReference type="Pfam" id="PF02256">
    <property type="entry name" value="Fe_hyd_SSU"/>
    <property type="match status" value="1"/>
</dbReference>
<dbReference type="InterPro" id="IPR001041">
    <property type="entry name" value="2Fe-2S_ferredoxin-type"/>
</dbReference>
<comment type="caution">
    <text evidence="17">The sequence shown here is derived from an EMBL/GenBank/DDBJ whole genome shotgun (WGS) entry which is preliminary data.</text>
</comment>
<dbReference type="CDD" id="cd02980">
    <property type="entry name" value="TRX_Fd_family"/>
    <property type="match status" value="1"/>
</dbReference>
<dbReference type="NCBIfam" id="TIGR02512">
    <property type="entry name" value="FeFe_hydrog_A"/>
    <property type="match status" value="1"/>
</dbReference>
<comment type="similarity">
    <text evidence="3">Belongs to the complex I 75 kDa subunit family.</text>
</comment>
<dbReference type="Gene3D" id="3.40.30.10">
    <property type="entry name" value="Glutaredoxin"/>
    <property type="match status" value="1"/>
</dbReference>
<evidence type="ECO:0000256" key="4">
    <source>
        <dbReference type="ARBA" id="ARBA00022485"/>
    </source>
</evidence>
<dbReference type="RefSeq" id="WP_307259670.1">
    <property type="nucleotide sequence ID" value="NZ_JAUSVL010000001.1"/>
</dbReference>
<dbReference type="InterPro" id="IPR019574">
    <property type="entry name" value="NADH_UbQ_OxRdtase_Gsu_4Fe4S-bd"/>
</dbReference>
<keyword evidence="12" id="KW-0472">Membrane</keyword>
<evidence type="ECO:0000256" key="7">
    <source>
        <dbReference type="ARBA" id="ARBA00022737"/>
    </source>
</evidence>
<dbReference type="PROSITE" id="PS51379">
    <property type="entry name" value="4FE4S_FER_2"/>
    <property type="match status" value="2"/>
</dbReference>
<dbReference type="InterPro" id="IPR017896">
    <property type="entry name" value="4Fe4S_Fe-S-bd"/>
</dbReference>
<dbReference type="InterPro" id="IPR013352">
    <property type="entry name" value="Fe_hydrogenase_subset"/>
</dbReference>
<keyword evidence="18" id="KW-1185">Reference proteome</keyword>
<evidence type="ECO:0000259" key="15">
    <source>
        <dbReference type="PROSITE" id="PS51379"/>
    </source>
</evidence>
<keyword evidence="8" id="KW-1278">Translocase</keyword>
<comment type="cofactor">
    <cofactor evidence="1">
        <name>[4Fe-4S] cluster</name>
        <dbReference type="ChEBI" id="CHEBI:49883"/>
    </cofactor>
</comment>
<dbReference type="Gene3D" id="4.10.260.20">
    <property type="entry name" value="Iron hydrogenase, small subunit"/>
    <property type="match status" value="1"/>
</dbReference>
<dbReference type="InterPro" id="IPR009016">
    <property type="entry name" value="Fe_hydrogenase"/>
</dbReference>
<dbReference type="SUPFAM" id="SSF52833">
    <property type="entry name" value="Thioredoxin-like"/>
    <property type="match status" value="1"/>
</dbReference>
<protein>
    <submittedName>
        <fullName evidence="17">NADH-quinone oxidoreductase subunit G</fullName>
    </submittedName>
</protein>
<sequence length="672" mass="73585">MDEKKYLTIDGRQIAIEGERNVLEVARKAGIEIPTFCYHSDLSVYGACRLCLVDIAGRGGVASCSTAPEPGMVVKTSTKQIRAMRKIAVELLLAAHDQSCTTCYKSTSCKLLDLANKLGVTKVRFKPGFERMPLDNSNPSLQRDNNKCILCGDCVRMCQEVQGIGVLDFAGRGSHSRVVPAFGKDLKNVECIYCGQCARICPTGAIIPKNEVSKAWELLDNPEYKTVATIAPAVRVGFGEAFGMPVGTDVTGKITAALKQLGFVAVFDTTFAADLTVVEEAEEFLRRVTAGGTLPQFTSCCPAWVKYAEQFYPELLPNLSSCRSPQAMFGAMAKEMLPKLFDVPREKVKIVSIMPCTAKKFEAQRPEFSRDGDRETEVVLTTQELIQMIKGAGIDFNAIEPEAMDLPLGFKTGAGVIFGVTGGVSEAALRYAYKKLTGKNLANVEFKEVRGDDGYRRAEITIGDNKVRVVVVHSLSNAHKICEEVKAGKADVDLIEVMACPGGCVGGAGQPVYVGMETRKQRAAGLYRVDRNMQLHSSEDNPYVKEAYQNILGTPNSHKAHELLHTHYQSRKRIQDEDVLVSGSDEAQEKLPVTICVGTSCFKRGSQQLLQELTDFLKENNLQDQVAIKATFCHERCDRGPTANVDGTIMEKCSFEALRAEVVKRLRSAVAK</sequence>
<dbReference type="GO" id="GO:0016020">
    <property type="term" value="C:membrane"/>
    <property type="evidence" value="ECO:0007669"/>
    <property type="project" value="UniProtKB-SubCell"/>
</dbReference>
<keyword evidence="4" id="KW-0004">4Fe-4S</keyword>
<evidence type="ECO:0000256" key="12">
    <source>
        <dbReference type="ARBA" id="ARBA00023136"/>
    </source>
</evidence>
<dbReference type="Gene3D" id="3.40.950.10">
    <property type="entry name" value="Fe-only Hydrogenase (Larger Subunit), Chain L, domain 3"/>
    <property type="match status" value="1"/>
</dbReference>
<evidence type="ECO:0000256" key="1">
    <source>
        <dbReference type="ARBA" id="ARBA00001966"/>
    </source>
</evidence>
<keyword evidence="9" id="KW-0408">Iron</keyword>
<evidence type="ECO:0000259" key="16">
    <source>
        <dbReference type="PROSITE" id="PS51839"/>
    </source>
</evidence>
<dbReference type="GO" id="GO:0008901">
    <property type="term" value="F:ferredoxin hydrogenase activity"/>
    <property type="evidence" value="ECO:0007669"/>
    <property type="project" value="InterPro"/>
</dbReference>
<dbReference type="Pfam" id="PF01257">
    <property type="entry name" value="2Fe-2S_thioredx"/>
    <property type="match status" value="1"/>
</dbReference>
<dbReference type="PANTHER" id="PTHR11615">
    <property type="entry name" value="NITRATE, FORMATE, IRON DEHYDROGENASE"/>
    <property type="match status" value="1"/>
</dbReference>
<proteinExistence type="inferred from homology"/>
<dbReference type="InterPro" id="IPR036010">
    <property type="entry name" value="2Fe-2S_ferredoxin-like_sf"/>
</dbReference>
<comment type="cofactor">
    <cofactor evidence="13">
        <name>[2Fe-2S] cluster</name>
        <dbReference type="ChEBI" id="CHEBI:190135"/>
    </cofactor>
</comment>
<dbReference type="Gene3D" id="3.40.50.1780">
    <property type="match status" value="1"/>
</dbReference>
<evidence type="ECO:0000256" key="8">
    <source>
        <dbReference type="ARBA" id="ARBA00022967"/>
    </source>
</evidence>
<keyword evidence="7" id="KW-0677">Repeat</keyword>
<dbReference type="Pfam" id="PF12838">
    <property type="entry name" value="Fer4_7"/>
    <property type="match status" value="1"/>
</dbReference>
<dbReference type="Pfam" id="PF02906">
    <property type="entry name" value="Fe_hyd_lg_C"/>
    <property type="match status" value="1"/>
</dbReference>
<evidence type="ECO:0000256" key="11">
    <source>
        <dbReference type="ARBA" id="ARBA00023027"/>
    </source>
</evidence>
<dbReference type="InterPro" id="IPR036249">
    <property type="entry name" value="Thioredoxin-like_sf"/>
</dbReference>
<evidence type="ECO:0000313" key="18">
    <source>
        <dbReference type="Proteomes" id="UP001238163"/>
    </source>
</evidence>
<dbReference type="InterPro" id="IPR036991">
    <property type="entry name" value="Fe_hydrogenase_ssu_sf"/>
</dbReference>
<gene>
    <name evidence="17" type="ORF">J3R75_000453</name>
</gene>
<dbReference type="InterPro" id="IPR017900">
    <property type="entry name" value="4Fe4S_Fe_S_CS"/>
</dbReference>
<keyword evidence="10" id="KW-0411">Iron-sulfur</keyword>
<dbReference type="EMBL" id="JAUSVL010000001">
    <property type="protein sequence ID" value="MDQ0288346.1"/>
    <property type="molecule type" value="Genomic_DNA"/>
</dbReference>
<dbReference type="SMART" id="SM00929">
    <property type="entry name" value="NADH-G_4Fe-4S_3"/>
    <property type="match status" value="1"/>
</dbReference>
<keyword evidence="6" id="KW-0479">Metal-binding</keyword>
<dbReference type="FunFam" id="3.30.70.20:FF:000035">
    <property type="entry name" value="Iron hydrogenase 1"/>
    <property type="match status" value="1"/>
</dbReference>
<evidence type="ECO:0000256" key="10">
    <source>
        <dbReference type="ARBA" id="ARBA00023014"/>
    </source>
</evidence>
<feature type="domain" description="4Fe-4S His(Cys)3-ligated-type" evidence="16">
    <location>
        <begin position="80"/>
        <end position="119"/>
    </location>
</feature>
<dbReference type="SUPFAM" id="SSF54862">
    <property type="entry name" value="4Fe-4S ferredoxins"/>
    <property type="match status" value="1"/>
</dbReference>
<keyword evidence="11" id="KW-0520">NAD</keyword>
<dbReference type="FunFam" id="3.10.20.740:FF:000004">
    <property type="entry name" value="NADH-quinone oxidoreductase"/>
    <property type="match status" value="1"/>
</dbReference>
<reference evidence="17" key="1">
    <citation type="submission" date="2023-07" db="EMBL/GenBank/DDBJ databases">
        <title>Genomic Encyclopedia of Type Strains, Phase IV (KMG-IV): sequencing the most valuable type-strain genomes for metagenomic binning, comparative biology and taxonomic classification.</title>
        <authorList>
            <person name="Goeker M."/>
        </authorList>
    </citation>
    <scope>NUCLEOTIDE SEQUENCE</scope>
    <source>
        <strain evidence="17">DSM 24202</strain>
    </source>
</reference>
<evidence type="ECO:0000256" key="9">
    <source>
        <dbReference type="ARBA" id="ARBA00023004"/>
    </source>
</evidence>
<evidence type="ECO:0000256" key="3">
    <source>
        <dbReference type="ARBA" id="ARBA00005404"/>
    </source>
</evidence>
<dbReference type="PROSITE" id="PS51839">
    <property type="entry name" value="4FE4S_HC3"/>
    <property type="match status" value="1"/>
</dbReference>
<dbReference type="PROSITE" id="PS51085">
    <property type="entry name" value="2FE2S_FER_2"/>
    <property type="match status" value="1"/>
</dbReference>
<organism evidence="17 18">
    <name type="scientific">Oligosphaera ethanolica</name>
    <dbReference type="NCBI Taxonomy" id="760260"/>
    <lineage>
        <taxon>Bacteria</taxon>
        <taxon>Pseudomonadati</taxon>
        <taxon>Lentisphaerota</taxon>
        <taxon>Oligosphaeria</taxon>
        <taxon>Oligosphaerales</taxon>
        <taxon>Oligosphaeraceae</taxon>
        <taxon>Oligosphaera</taxon>
    </lineage>
</organism>
<evidence type="ECO:0000256" key="5">
    <source>
        <dbReference type="ARBA" id="ARBA00022714"/>
    </source>
</evidence>
<dbReference type="GO" id="GO:0051539">
    <property type="term" value="F:4 iron, 4 sulfur cluster binding"/>
    <property type="evidence" value="ECO:0007669"/>
    <property type="project" value="UniProtKB-KW"/>
</dbReference>
<comment type="subcellular location">
    <subcellularLocation>
        <location evidence="2">Membrane</location>
    </subcellularLocation>
</comment>
<dbReference type="Pfam" id="PF13510">
    <property type="entry name" value="Fer2_4"/>
    <property type="match status" value="1"/>
</dbReference>
<dbReference type="Pfam" id="PF10588">
    <property type="entry name" value="NADH-G_4Fe-4S_3"/>
    <property type="match status" value="1"/>
</dbReference>
<dbReference type="SMART" id="SM00902">
    <property type="entry name" value="Fe_hyd_SSU"/>
    <property type="match status" value="1"/>
</dbReference>
<evidence type="ECO:0000256" key="2">
    <source>
        <dbReference type="ARBA" id="ARBA00004370"/>
    </source>
</evidence>
<dbReference type="SUPFAM" id="SSF54292">
    <property type="entry name" value="2Fe-2S ferredoxin-like"/>
    <property type="match status" value="1"/>
</dbReference>
<name>A0AAE3VDE7_9BACT</name>